<keyword evidence="13 16" id="KW-0472">Membrane</keyword>
<evidence type="ECO:0000313" key="20">
    <source>
        <dbReference type="Proteomes" id="UP001595897"/>
    </source>
</evidence>
<dbReference type="InterPro" id="IPR005899">
    <property type="entry name" value="Na_pump_deCOase"/>
</dbReference>
<accession>A0ABV9LTQ4</accession>
<dbReference type="EMBL" id="JBHSGU010000002">
    <property type="protein sequence ID" value="MFC4699877.1"/>
    <property type="molecule type" value="Genomic_DNA"/>
</dbReference>
<keyword evidence="6 16" id="KW-0813">Transport</keyword>
<comment type="function">
    <text evidence="2 16 17">Catalyzes the decarboxylation of oxaloacetate coupled to Na(+) translocation.</text>
</comment>
<name>A0ABV9LTQ4_9ALTE</name>
<keyword evidence="11 16" id="KW-0915">Sodium</keyword>
<dbReference type="InterPro" id="IPR023424">
    <property type="entry name" value="OadG"/>
</dbReference>
<evidence type="ECO:0000256" key="8">
    <source>
        <dbReference type="ARBA" id="ARBA00022692"/>
    </source>
</evidence>
<dbReference type="EC" id="7.2.4.2" evidence="16"/>
<evidence type="ECO:0000256" key="7">
    <source>
        <dbReference type="ARBA" id="ARBA00022475"/>
    </source>
</evidence>
<evidence type="ECO:0000256" key="2">
    <source>
        <dbReference type="ARBA" id="ARBA00003002"/>
    </source>
</evidence>
<evidence type="ECO:0000256" key="14">
    <source>
        <dbReference type="ARBA" id="ARBA00023201"/>
    </source>
</evidence>
<evidence type="ECO:0000256" key="6">
    <source>
        <dbReference type="ARBA" id="ARBA00022448"/>
    </source>
</evidence>
<evidence type="ECO:0000256" key="12">
    <source>
        <dbReference type="ARBA" id="ARBA00023065"/>
    </source>
</evidence>
<keyword evidence="9 16" id="KW-1278">Translocase</keyword>
<comment type="subcellular location">
    <subcellularLocation>
        <location evidence="3 16 17">Cell membrane</location>
        <topology evidence="3 16 17">Single-pass membrane protein</topology>
    </subcellularLocation>
</comment>
<evidence type="ECO:0000256" key="9">
    <source>
        <dbReference type="ARBA" id="ARBA00022967"/>
    </source>
</evidence>
<evidence type="ECO:0000256" key="16">
    <source>
        <dbReference type="HAMAP-Rule" id="MF_00404"/>
    </source>
</evidence>
<proteinExistence type="inferred from homology"/>
<evidence type="ECO:0000256" key="3">
    <source>
        <dbReference type="ARBA" id="ARBA00004162"/>
    </source>
</evidence>
<keyword evidence="7 16" id="KW-1003">Cell membrane</keyword>
<comment type="cofactor">
    <cofactor evidence="1 16 17">
        <name>Na(+)</name>
        <dbReference type="ChEBI" id="CHEBI:29101"/>
    </cofactor>
</comment>
<keyword evidence="14 16" id="KW-0739">Sodium transport</keyword>
<sequence>MTEQLIEAAILLAVGMTVVFAFLTMLIAGIKVIAWYAAQYPSPADAQNKLQTHTQNKNNNKPSATTVNPDIVAAISTAVHIHRNKSK</sequence>
<evidence type="ECO:0000256" key="18">
    <source>
        <dbReference type="SAM" id="MobiDB-lite"/>
    </source>
</evidence>
<evidence type="ECO:0000256" key="1">
    <source>
        <dbReference type="ARBA" id="ARBA00001959"/>
    </source>
</evidence>
<dbReference type="NCBIfam" id="TIGR01195">
    <property type="entry name" value="oadG_fam"/>
    <property type="match status" value="1"/>
</dbReference>
<reference evidence="20" key="1">
    <citation type="journal article" date="2019" name="Int. J. Syst. Evol. Microbiol.">
        <title>The Global Catalogue of Microorganisms (GCM) 10K type strain sequencing project: providing services to taxonomists for standard genome sequencing and annotation.</title>
        <authorList>
            <consortium name="The Broad Institute Genomics Platform"/>
            <consortium name="The Broad Institute Genome Sequencing Center for Infectious Disease"/>
            <person name="Wu L."/>
            <person name="Ma J."/>
        </authorList>
    </citation>
    <scope>NUCLEOTIDE SEQUENCE [LARGE SCALE GENOMIC DNA]</scope>
    <source>
        <strain evidence="20">KACC 12507</strain>
    </source>
</reference>
<gene>
    <name evidence="16" type="primary">oadG</name>
    <name evidence="19" type="ORF">ACFO4O_06895</name>
</gene>
<keyword evidence="10 16" id="KW-1133">Transmembrane helix</keyword>
<organism evidence="19 20">
    <name type="scientific">Glaciecola siphonariae</name>
    <dbReference type="NCBI Taxonomy" id="521012"/>
    <lineage>
        <taxon>Bacteria</taxon>
        <taxon>Pseudomonadati</taxon>
        <taxon>Pseudomonadota</taxon>
        <taxon>Gammaproteobacteria</taxon>
        <taxon>Alteromonadales</taxon>
        <taxon>Alteromonadaceae</taxon>
        <taxon>Glaciecola</taxon>
    </lineage>
</organism>
<evidence type="ECO:0000256" key="11">
    <source>
        <dbReference type="ARBA" id="ARBA00023053"/>
    </source>
</evidence>
<comment type="similarity">
    <text evidence="4 16 17">Belongs to the OadG family.</text>
</comment>
<evidence type="ECO:0000313" key="19">
    <source>
        <dbReference type="EMBL" id="MFC4699877.1"/>
    </source>
</evidence>
<feature type="region of interest" description="Disordered" evidence="18">
    <location>
        <begin position="47"/>
        <end position="66"/>
    </location>
</feature>
<evidence type="ECO:0000256" key="10">
    <source>
        <dbReference type="ARBA" id="ARBA00022989"/>
    </source>
</evidence>
<comment type="catalytic activity">
    <reaction evidence="15 16 17">
        <text>oxaloacetate + 2 Na(+)(in) + H(+) = pyruvate + 2 Na(+)(out) + CO2</text>
        <dbReference type="Rhea" id="RHEA:57724"/>
        <dbReference type="ChEBI" id="CHEBI:15361"/>
        <dbReference type="ChEBI" id="CHEBI:15378"/>
        <dbReference type="ChEBI" id="CHEBI:16452"/>
        <dbReference type="ChEBI" id="CHEBI:16526"/>
        <dbReference type="ChEBI" id="CHEBI:29101"/>
        <dbReference type="EC" id="7.2.4.2"/>
    </reaction>
</comment>
<evidence type="ECO:0000256" key="17">
    <source>
        <dbReference type="RuleBase" id="RU004278"/>
    </source>
</evidence>
<dbReference type="HAMAP" id="MF_00404">
    <property type="entry name" value="OadG"/>
    <property type="match status" value="1"/>
</dbReference>
<evidence type="ECO:0000256" key="5">
    <source>
        <dbReference type="ARBA" id="ARBA00011869"/>
    </source>
</evidence>
<feature type="compositionally biased region" description="Polar residues" evidence="18">
    <location>
        <begin position="48"/>
        <end position="66"/>
    </location>
</feature>
<keyword evidence="8 16" id="KW-0812">Transmembrane</keyword>
<protein>
    <recommendedName>
        <fullName evidence="16">Probable oxaloacetate decarboxylase gamma chain</fullName>
        <ecNumber evidence="16">7.2.4.2</ecNumber>
    </recommendedName>
</protein>
<evidence type="ECO:0000256" key="15">
    <source>
        <dbReference type="ARBA" id="ARBA00048176"/>
    </source>
</evidence>
<comment type="subunit">
    <text evidence="5 16">Heterotrimer of an alpha, a beta and a gamma subunit.</text>
</comment>
<keyword evidence="12 16" id="KW-0406">Ion transport</keyword>
<keyword evidence="20" id="KW-1185">Reference proteome</keyword>
<dbReference type="RefSeq" id="WP_382406813.1">
    <property type="nucleotide sequence ID" value="NZ_JBHSGU010000002.1"/>
</dbReference>
<evidence type="ECO:0000256" key="13">
    <source>
        <dbReference type="ARBA" id="ARBA00023136"/>
    </source>
</evidence>
<comment type="caution">
    <text evidence="19">The sequence shown here is derived from an EMBL/GenBank/DDBJ whole genome shotgun (WGS) entry which is preliminary data.</text>
</comment>
<evidence type="ECO:0000256" key="4">
    <source>
        <dbReference type="ARBA" id="ARBA00005844"/>
    </source>
</evidence>
<dbReference type="Pfam" id="PF04277">
    <property type="entry name" value="OAD_gamma"/>
    <property type="match status" value="1"/>
</dbReference>
<dbReference type="Proteomes" id="UP001595897">
    <property type="component" value="Unassembled WGS sequence"/>
</dbReference>
<feature type="transmembrane region" description="Helical" evidence="16 17">
    <location>
        <begin position="6"/>
        <end position="30"/>
    </location>
</feature>